<keyword evidence="5 7" id="KW-1133">Transmembrane helix</keyword>
<dbReference type="InterPro" id="IPR000620">
    <property type="entry name" value="EamA_dom"/>
</dbReference>
<organism evidence="9 10">
    <name type="scientific">Eubacterium limosum</name>
    <dbReference type="NCBI Taxonomy" id="1736"/>
    <lineage>
        <taxon>Bacteria</taxon>
        <taxon>Bacillati</taxon>
        <taxon>Bacillota</taxon>
        <taxon>Clostridia</taxon>
        <taxon>Eubacteriales</taxon>
        <taxon>Eubacteriaceae</taxon>
        <taxon>Eubacterium</taxon>
    </lineage>
</organism>
<feature type="transmembrane region" description="Helical" evidence="7">
    <location>
        <begin position="176"/>
        <end position="195"/>
    </location>
</feature>
<name>A0AAC9QT64_EUBLI</name>
<evidence type="ECO:0000256" key="5">
    <source>
        <dbReference type="ARBA" id="ARBA00022989"/>
    </source>
</evidence>
<evidence type="ECO:0000313" key="9">
    <source>
        <dbReference type="EMBL" id="ARD65244.1"/>
    </source>
</evidence>
<evidence type="ECO:0000256" key="1">
    <source>
        <dbReference type="ARBA" id="ARBA00004651"/>
    </source>
</evidence>
<feature type="transmembrane region" description="Helical" evidence="7">
    <location>
        <begin position="144"/>
        <end position="164"/>
    </location>
</feature>
<evidence type="ECO:0000256" key="7">
    <source>
        <dbReference type="SAM" id="Phobius"/>
    </source>
</evidence>
<dbReference type="EMBL" id="CP019962">
    <property type="protein sequence ID" value="ARD65244.1"/>
    <property type="molecule type" value="Genomic_DNA"/>
</dbReference>
<reference evidence="10" key="1">
    <citation type="journal article" date="2017" name="Sci. Rep.">
        <title>Determination of the Genome and Primary Transcriptome of Syngas Fermenting Eubacterium limosum ATCC 8486.</title>
        <authorList>
            <person name="Song Y."/>
            <person name="Shin J."/>
            <person name="Jeong Y."/>
            <person name="Jin S."/>
            <person name="Lee J.K."/>
            <person name="Kim D.R."/>
            <person name="Kim S.C."/>
            <person name="Cho S."/>
            <person name="Cho B.K."/>
        </authorList>
    </citation>
    <scope>NUCLEOTIDE SEQUENCE [LARGE SCALE GENOMIC DNA]</scope>
    <source>
        <strain evidence="10">ATCC 8486</strain>
    </source>
</reference>
<dbReference type="AlphaFoldDB" id="A0AAC9QT64"/>
<evidence type="ECO:0000256" key="4">
    <source>
        <dbReference type="ARBA" id="ARBA00022692"/>
    </source>
</evidence>
<feature type="transmembrane region" description="Helical" evidence="7">
    <location>
        <begin position="242"/>
        <end position="262"/>
    </location>
</feature>
<dbReference type="PANTHER" id="PTHR42920:SF5">
    <property type="entry name" value="EAMA DOMAIN-CONTAINING PROTEIN"/>
    <property type="match status" value="1"/>
</dbReference>
<dbReference type="RefSeq" id="WP_038353727.1">
    <property type="nucleotide sequence ID" value="NZ_CP019962.1"/>
</dbReference>
<evidence type="ECO:0000256" key="3">
    <source>
        <dbReference type="ARBA" id="ARBA00022475"/>
    </source>
</evidence>
<keyword evidence="4 7" id="KW-0812">Transmembrane</keyword>
<proteinExistence type="inferred from homology"/>
<evidence type="ECO:0000256" key="6">
    <source>
        <dbReference type="ARBA" id="ARBA00023136"/>
    </source>
</evidence>
<evidence type="ECO:0000256" key="2">
    <source>
        <dbReference type="ARBA" id="ARBA00007362"/>
    </source>
</evidence>
<feature type="transmembrane region" description="Helical" evidence="7">
    <location>
        <begin position="68"/>
        <end position="89"/>
    </location>
</feature>
<dbReference type="GO" id="GO:0005886">
    <property type="term" value="C:plasma membrane"/>
    <property type="evidence" value="ECO:0007669"/>
    <property type="project" value="UniProtKB-SubCell"/>
</dbReference>
<sequence>MSRFKRCGILLLAVVLFALDNILLKALPEGTSPFGVLTLSCGLAAPILTLCFKKRLRKKIEVREHVRIFLMAGGFTLFNTLNILSLRYLGVNDSSFIFSLTVALVPIFNLFLGKRYPLSTWLGVAIIVGGVWFASGAVYNGDELWGGVLSFLGAVVRAFFLIALNRASKKVDGGKMIVEIIWLVALFSALVWLVLDPGGIVSFGFGAKTLLPVLGFALLSIVIGNSMVILVQQYTTEVETAVILSVQLIFTVLFMAVVPAVFESPEPITMVNAFGCGLIVMGSILATCNVSGLLKRQRGG</sequence>
<protein>
    <recommendedName>
        <fullName evidence="8">EamA domain-containing protein</fullName>
    </recommendedName>
</protein>
<dbReference type="KEGG" id="elim:B2M23_06685"/>
<accession>A0AAC9QT64</accession>
<evidence type="ECO:0000313" key="10">
    <source>
        <dbReference type="Proteomes" id="UP000192391"/>
    </source>
</evidence>
<comment type="subcellular location">
    <subcellularLocation>
        <location evidence="1">Cell membrane</location>
        <topology evidence="1">Multi-pass membrane protein</topology>
    </subcellularLocation>
</comment>
<gene>
    <name evidence="9" type="ORF">B2M23_06685</name>
</gene>
<dbReference type="Pfam" id="PF00892">
    <property type="entry name" value="EamA"/>
    <property type="match status" value="1"/>
</dbReference>
<feature type="transmembrane region" description="Helical" evidence="7">
    <location>
        <begin position="119"/>
        <end position="138"/>
    </location>
</feature>
<keyword evidence="3" id="KW-1003">Cell membrane</keyword>
<comment type="similarity">
    <text evidence="2">Belongs to the EamA transporter family.</text>
</comment>
<feature type="transmembrane region" description="Helical" evidence="7">
    <location>
        <begin position="268"/>
        <end position="294"/>
    </location>
</feature>
<dbReference type="InterPro" id="IPR037185">
    <property type="entry name" value="EmrE-like"/>
</dbReference>
<keyword evidence="6 7" id="KW-0472">Membrane</keyword>
<dbReference type="SUPFAM" id="SSF103481">
    <property type="entry name" value="Multidrug resistance efflux transporter EmrE"/>
    <property type="match status" value="1"/>
</dbReference>
<dbReference type="Proteomes" id="UP000192391">
    <property type="component" value="Chromosome"/>
</dbReference>
<feature type="transmembrane region" description="Helical" evidence="7">
    <location>
        <begin position="210"/>
        <end position="230"/>
    </location>
</feature>
<feature type="transmembrane region" description="Helical" evidence="7">
    <location>
        <begin position="34"/>
        <end position="52"/>
    </location>
</feature>
<evidence type="ECO:0000259" key="8">
    <source>
        <dbReference type="Pfam" id="PF00892"/>
    </source>
</evidence>
<dbReference type="InterPro" id="IPR051258">
    <property type="entry name" value="Diverse_Substrate_Transporter"/>
</dbReference>
<feature type="transmembrane region" description="Helical" evidence="7">
    <location>
        <begin position="95"/>
        <end position="112"/>
    </location>
</feature>
<feature type="domain" description="EamA" evidence="8">
    <location>
        <begin position="10"/>
        <end position="135"/>
    </location>
</feature>
<dbReference type="PANTHER" id="PTHR42920">
    <property type="entry name" value="OS03G0707200 PROTEIN-RELATED"/>
    <property type="match status" value="1"/>
</dbReference>